<evidence type="ECO:0000256" key="4">
    <source>
        <dbReference type="ARBA" id="ARBA00022692"/>
    </source>
</evidence>
<proteinExistence type="predicted"/>
<dbReference type="InterPro" id="IPR021109">
    <property type="entry name" value="Peptidase_aspartic_dom_sf"/>
</dbReference>
<dbReference type="PANTHER" id="PTHR37006:SF1">
    <property type="entry name" value="RETROVIRAL-LIKE ASPARTIC PROTEASE 1"/>
    <property type="match status" value="1"/>
</dbReference>
<dbReference type="GO" id="GO:0004190">
    <property type="term" value="F:aspartic-type endopeptidase activity"/>
    <property type="evidence" value="ECO:0007669"/>
    <property type="project" value="UniProtKB-KW"/>
</dbReference>
<keyword evidence="8" id="KW-1133">Transmembrane helix</keyword>
<evidence type="ECO:0000256" key="7">
    <source>
        <dbReference type="ARBA" id="ARBA00022813"/>
    </source>
</evidence>
<accession>A0A452V7T9</accession>
<gene>
    <name evidence="17" type="primary">ASPRV1</name>
</gene>
<keyword evidence="9" id="KW-0472">Membrane</keyword>
<evidence type="ECO:0000256" key="3">
    <source>
        <dbReference type="ARBA" id="ARBA00022670"/>
    </source>
</evidence>
<dbReference type="Gene3D" id="2.40.70.10">
    <property type="entry name" value="Acid Proteases"/>
    <property type="match status" value="1"/>
</dbReference>
<comment type="function">
    <text evidence="11">Protease responsible for filaggrin processing, essential for the maintenance of a proper epidermis organization.</text>
</comment>
<keyword evidence="6" id="KW-0378">Hydrolase</keyword>
<evidence type="ECO:0000256" key="14">
    <source>
        <dbReference type="ARBA" id="ARBA00077879"/>
    </source>
</evidence>
<comment type="subcellular location">
    <subcellularLocation>
        <location evidence="1">Membrane</location>
        <topology evidence="1">Single-pass membrane protein</topology>
    </subcellularLocation>
</comment>
<dbReference type="CDD" id="cd00303">
    <property type="entry name" value="retropepsin_like"/>
    <property type="match status" value="1"/>
</dbReference>
<feature type="domain" description="Peptidase A2" evidence="16">
    <location>
        <begin position="444"/>
        <end position="525"/>
    </location>
</feature>
<sequence>MMLTSFSRPQCPAAHVTSITGMFYILATLQPTFFTCSSSSVLPHGEKWSCHCNMVVENVTDRCDMIWYVTLEPACWGLNSDSPTYCVTLVHRWADCLRLRSDQRPDWTLWKDSQKREGIIDGKKLPSVERPGTDTDSTSMPDSPRPEERVTAEEGAGSASWERVKLEDPMPCPTEAERQNQLWPLLLGAVPSTLHTHTPILALEPGPQHRRWGRQLGPCLWWQVPREGPGSEWKCGIPCSKLLGLSGQSEQHAKASSAFLSAESHVMSHAKCPWSLPGMENVYLLSPLSLPLLPCVIAPTLLRSLLYLAWFAATVPEEGTGMAGSGARSREGRRERVFIPEPFDGTSTAPHLWLHRFEVINDLNHWDHATKLRFLKESLRGDAREVYSGLSPKDQEDYGAVKETLLKAFGGLGATRSHLPKEIVFANSMGKGYYLKGKIGKVPVRFLVDSGAQVSVVHPSLWEEVTDGDLDTLRPFENVVKVANGAEMQILGIWDTVVSLGKLKLKAEFLVADASAEEAIIGTDVLQDHNAVLDFEHRTCTLKGKKFRLLPVGGSLEDEFDLELIEEDPSLREGGQELSY</sequence>
<keyword evidence="3" id="KW-0645">Protease</keyword>
<dbReference type="GO" id="GO:0016020">
    <property type="term" value="C:membrane"/>
    <property type="evidence" value="ECO:0007669"/>
    <property type="project" value="UniProtKB-SubCell"/>
</dbReference>
<keyword evidence="10" id="KW-0325">Glycoprotein</keyword>
<dbReference type="PANTHER" id="PTHR37006">
    <property type="entry name" value="RETROVIRAL-LIKE ASPARTIC PROTEASE 1"/>
    <property type="match status" value="1"/>
</dbReference>
<dbReference type="InterPro" id="IPR001995">
    <property type="entry name" value="Peptidase_A2_cat"/>
</dbReference>
<dbReference type="GeneTree" id="ENSGT00390000017260"/>
<dbReference type="PROSITE" id="PS50175">
    <property type="entry name" value="ASP_PROT_RETROV"/>
    <property type="match status" value="1"/>
</dbReference>
<comment type="subunit">
    <text evidence="2">Homodimer.</text>
</comment>
<evidence type="ECO:0000256" key="8">
    <source>
        <dbReference type="ARBA" id="ARBA00022989"/>
    </source>
</evidence>
<name>A0A452V7T9_URSMA</name>
<evidence type="ECO:0000259" key="16">
    <source>
        <dbReference type="PROSITE" id="PS50175"/>
    </source>
</evidence>
<reference evidence="17" key="1">
    <citation type="submission" date="2019-03" db="UniProtKB">
        <authorList>
            <consortium name="Ensembl"/>
        </authorList>
    </citation>
    <scope>IDENTIFICATION</scope>
</reference>
<protein>
    <recommendedName>
        <fullName evidence="12">Retroviral-like aspartic protease 1</fullName>
    </recommendedName>
    <alternativeName>
        <fullName evidence="13">Skin-specific retroviral-like aspartic protease</fullName>
    </alternativeName>
    <alternativeName>
        <fullName evidence="14">TPA-inducible aspartic proteinase-like protein</fullName>
    </alternativeName>
</protein>
<dbReference type="InterPro" id="IPR033539">
    <property type="entry name" value="Asprv1"/>
</dbReference>
<dbReference type="InterPro" id="IPR001969">
    <property type="entry name" value="Aspartic_peptidase_AS"/>
</dbReference>
<dbReference type="Ensembl" id="ENSUMAT00000034991.1">
    <property type="protein sequence ID" value="ENSUMAP00000029615.1"/>
    <property type="gene ID" value="ENSUMAG00000021436.1"/>
</dbReference>
<organism evidence="17">
    <name type="scientific">Ursus maritimus</name>
    <name type="common">Polar bear</name>
    <name type="synonym">Thalarctos maritimus</name>
    <dbReference type="NCBI Taxonomy" id="29073"/>
    <lineage>
        <taxon>Eukaryota</taxon>
        <taxon>Metazoa</taxon>
        <taxon>Chordata</taxon>
        <taxon>Craniata</taxon>
        <taxon>Vertebrata</taxon>
        <taxon>Euteleostomi</taxon>
        <taxon>Mammalia</taxon>
        <taxon>Eutheria</taxon>
        <taxon>Laurasiatheria</taxon>
        <taxon>Carnivora</taxon>
        <taxon>Caniformia</taxon>
        <taxon>Ursidae</taxon>
        <taxon>Ursus</taxon>
    </lineage>
</organism>
<dbReference type="Pfam" id="PF13975">
    <property type="entry name" value="gag-asp_proteas"/>
    <property type="match status" value="1"/>
</dbReference>
<dbReference type="AlphaFoldDB" id="A0A452V7T9"/>
<dbReference type="FunFam" id="2.40.70.10:FF:000043">
    <property type="entry name" value="retroviral-like aspartic protease 1 isoform X3"/>
    <property type="match status" value="1"/>
</dbReference>
<evidence type="ECO:0000256" key="11">
    <source>
        <dbReference type="ARBA" id="ARBA00053118"/>
    </source>
</evidence>
<keyword evidence="4" id="KW-0812">Transmembrane</keyword>
<evidence type="ECO:0000256" key="1">
    <source>
        <dbReference type="ARBA" id="ARBA00004167"/>
    </source>
</evidence>
<dbReference type="SUPFAM" id="SSF50630">
    <property type="entry name" value="Acid proteases"/>
    <property type="match status" value="1"/>
</dbReference>
<evidence type="ECO:0000256" key="15">
    <source>
        <dbReference type="SAM" id="MobiDB-lite"/>
    </source>
</evidence>
<keyword evidence="5" id="KW-0064">Aspartyl protease</keyword>
<evidence type="ECO:0000256" key="10">
    <source>
        <dbReference type="ARBA" id="ARBA00023180"/>
    </source>
</evidence>
<dbReference type="PROSITE" id="PS00141">
    <property type="entry name" value="ASP_PROTEASE"/>
    <property type="match status" value="1"/>
</dbReference>
<evidence type="ECO:0000256" key="6">
    <source>
        <dbReference type="ARBA" id="ARBA00022801"/>
    </source>
</evidence>
<keyword evidence="7" id="KW-0068">Autocatalytic cleavage</keyword>
<dbReference type="GO" id="GO:0016485">
    <property type="term" value="P:protein processing"/>
    <property type="evidence" value="ECO:0007669"/>
    <property type="project" value="UniProtKB-ARBA"/>
</dbReference>
<evidence type="ECO:0000313" key="17">
    <source>
        <dbReference type="Ensembl" id="ENSUMAP00000029615"/>
    </source>
</evidence>
<evidence type="ECO:0000256" key="13">
    <source>
        <dbReference type="ARBA" id="ARBA00076424"/>
    </source>
</evidence>
<evidence type="ECO:0000256" key="9">
    <source>
        <dbReference type="ARBA" id="ARBA00023136"/>
    </source>
</evidence>
<feature type="compositionally biased region" description="Basic and acidic residues" evidence="15">
    <location>
        <begin position="120"/>
        <end position="133"/>
    </location>
</feature>
<evidence type="ECO:0000256" key="2">
    <source>
        <dbReference type="ARBA" id="ARBA00011738"/>
    </source>
</evidence>
<feature type="region of interest" description="Disordered" evidence="15">
    <location>
        <begin position="120"/>
        <end position="164"/>
    </location>
</feature>
<evidence type="ECO:0000256" key="5">
    <source>
        <dbReference type="ARBA" id="ARBA00022750"/>
    </source>
</evidence>
<evidence type="ECO:0000256" key="12">
    <source>
        <dbReference type="ARBA" id="ARBA00074186"/>
    </source>
</evidence>